<feature type="transmembrane region" description="Helical" evidence="1">
    <location>
        <begin position="82"/>
        <end position="99"/>
    </location>
</feature>
<feature type="transmembrane region" description="Helical" evidence="1">
    <location>
        <begin position="42"/>
        <end position="62"/>
    </location>
</feature>
<protein>
    <submittedName>
        <fullName evidence="2">DUF6691 family protein</fullName>
    </submittedName>
</protein>
<gene>
    <name evidence="2" type="ORF">ABSH63_11875</name>
</gene>
<sequence length="141" mass="14814">MRREDIVAAVAGVLFGLGLSIAQMTDPNKVLNFLDLAGQWDPSLILVMGAALLVVMPAYRLLQRQGRSLLGGPLHFPTRTDLDARLIAGAAMFGIGWGLSGYCPGPALTSLATLSLSSLAIVAAMIAGMWLHDLSLGRRAG</sequence>
<dbReference type="InterPro" id="IPR046513">
    <property type="entry name" value="DUF6691"/>
</dbReference>
<keyword evidence="1" id="KW-0812">Transmembrane</keyword>
<organism evidence="2 3">
    <name type="scientific">Sinimarinibacterium thermocellulolyticum</name>
    <dbReference type="NCBI Taxonomy" id="3170016"/>
    <lineage>
        <taxon>Bacteria</taxon>
        <taxon>Pseudomonadati</taxon>
        <taxon>Pseudomonadota</taxon>
        <taxon>Gammaproteobacteria</taxon>
        <taxon>Nevskiales</taxon>
        <taxon>Nevskiaceae</taxon>
        <taxon>Sinimarinibacterium</taxon>
    </lineage>
</organism>
<dbReference type="RefSeq" id="WP_352890015.1">
    <property type="nucleotide sequence ID" value="NZ_JBEPIJ010000013.1"/>
</dbReference>
<name>A0ABV2ABT9_9GAMM</name>
<evidence type="ECO:0000313" key="2">
    <source>
        <dbReference type="EMBL" id="MES0874701.1"/>
    </source>
</evidence>
<comment type="caution">
    <text evidence="2">The sequence shown here is derived from an EMBL/GenBank/DDBJ whole genome shotgun (WGS) entry which is preliminary data.</text>
</comment>
<evidence type="ECO:0000313" key="3">
    <source>
        <dbReference type="Proteomes" id="UP001465331"/>
    </source>
</evidence>
<feature type="transmembrane region" description="Helical" evidence="1">
    <location>
        <begin position="111"/>
        <end position="131"/>
    </location>
</feature>
<proteinExistence type="predicted"/>
<dbReference type="Pfam" id="PF20398">
    <property type="entry name" value="DUF6691"/>
    <property type="match status" value="1"/>
</dbReference>
<accession>A0ABV2ABT9</accession>
<reference evidence="2 3" key="1">
    <citation type="submission" date="2024-06" db="EMBL/GenBank/DDBJ databases">
        <authorList>
            <person name="Li Z."/>
            <person name="Jiang Y."/>
        </authorList>
    </citation>
    <scope>NUCLEOTIDE SEQUENCE [LARGE SCALE GENOMIC DNA]</scope>
    <source>
        <strain evidence="2 3">HSW-8</strain>
    </source>
</reference>
<dbReference type="EMBL" id="JBEPIJ010000013">
    <property type="protein sequence ID" value="MES0874701.1"/>
    <property type="molecule type" value="Genomic_DNA"/>
</dbReference>
<evidence type="ECO:0000256" key="1">
    <source>
        <dbReference type="SAM" id="Phobius"/>
    </source>
</evidence>
<dbReference type="Proteomes" id="UP001465331">
    <property type="component" value="Unassembled WGS sequence"/>
</dbReference>
<keyword evidence="1" id="KW-0472">Membrane</keyword>
<keyword evidence="3" id="KW-1185">Reference proteome</keyword>
<keyword evidence="1" id="KW-1133">Transmembrane helix</keyword>